<dbReference type="RefSeq" id="XP_013238843.1">
    <property type="nucleotide sequence ID" value="XM_013383389.1"/>
</dbReference>
<feature type="repeat" description="WD" evidence="3">
    <location>
        <begin position="16"/>
        <end position="50"/>
    </location>
</feature>
<dbReference type="SMART" id="SM00320">
    <property type="entry name" value="WD40"/>
    <property type="match status" value="3"/>
</dbReference>
<proteinExistence type="predicted"/>
<dbReference type="PANTHER" id="PTHR22847">
    <property type="entry name" value="WD40 REPEAT PROTEIN"/>
    <property type="match status" value="1"/>
</dbReference>
<dbReference type="GeneID" id="25258706"/>
<dbReference type="PROSITE" id="PS50294">
    <property type="entry name" value="WD_REPEATS_REGION"/>
    <property type="match status" value="3"/>
</dbReference>
<dbReference type="PANTHER" id="PTHR22847:SF637">
    <property type="entry name" value="WD REPEAT DOMAIN 5B"/>
    <property type="match status" value="1"/>
</dbReference>
<dbReference type="GO" id="GO:0042393">
    <property type="term" value="F:histone binding"/>
    <property type="evidence" value="ECO:0007669"/>
    <property type="project" value="TreeGrafter"/>
</dbReference>
<dbReference type="InterPro" id="IPR036322">
    <property type="entry name" value="WD40_repeat_dom_sf"/>
</dbReference>
<dbReference type="HOGENOM" id="CLU_000288_57_18_1"/>
<dbReference type="InterPro" id="IPR001680">
    <property type="entry name" value="WD40_rpt"/>
</dbReference>
<evidence type="ECO:0000256" key="2">
    <source>
        <dbReference type="ARBA" id="ARBA00022737"/>
    </source>
</evidence>
<keyword evidence="1 3" id="KW-0853">WD repeat</keyword>
<gene>
    <name evidence="4" type="ORF">DI09_178p20</name>
</gene>
<comment type="caution">
    <text evidence="4">The sequence shown here is derived from an EMBL/GenBank/DDBJ whole genome shotgun (WGS) entry which is preliminary data.</text>
</comment>
<dbReference type="PROSITE" id="PS50082">
    <property type="entry name" value="WD_REPEATS_2"/>
    <property type="match status" value="3"/>
</dbReference>
<dbReference type="Proteomes" id="UP000029725">
    <property type="component" value="Unassembled WGS sequence"/>
</dbReference>
<keyword evidence="2" id="KW-0677">Repeat</keyword>
<accession>A0A098VTY0</accession>
<feature type="repeat" description="WD" evidence="3">
    <location>
        <begin position="59"/>
        <end position="100"/>
    </location>
</feature>
<dbReference type="InterPro" id="IPR015943">
    <property type="entry name" value="WD40/YVTN_repeat-like_dom_sf"/>
</dbReference>
<evidence type="ECO:0000313" key="5">
    <source>
        <dbReference type="Proteomes" id="UP000029725"/>
    </source>
</evidence>
<dbReference type="VEuPathDB" id="MicrosporidiaDB:DI09_178p20"/>
<feature type="repeat" description="WD" evidence="3">
    <location>
        <begin position="145"/>
        <end position="187"/>
    </location>
</feature>
<dbReference type="Pfam" id="PF00400">
    <property type="entry name" value="WD40"/>
    <property type="match status" value="3"/>
</dbReference>
<protein>
    <submittedName>
        <fullName evidence="4">Uncharacterized protein</fullName>
    </submittedName>
</protein>
<dbReference type="Gene3D" id="2.130.10.10">
    <property type="entry name" value="YVTN repeat-like/Quinoprotein amine dehydrogenase"/>
    <property type="match status" value="1"/>
</dbReference>
<dbReference type="GO" id="GO:0048188">
    <property type="term" value="C:Set1C/COMPASS complex"/>
    <property type="evidence" value="ECO:0007669"/>
    <property type="project" value="TreeGrafter"/>
</dbReference>
<dbReference type="SUPFAM" id="SSF50978">
    <property type="entry name" value="WD40 repeat-like"/>
    <property type="match status" value="1"/>
</dbReference>
<dbReference type="PRINTS" id="PR00320">
    <property type="entry name" value="GPROTEINBRPT"/>
</dbReference>
<dbReference type="EMBL" id="JMKJ01000086">
    <property type="protein sequence ID" value="KGG52407.1"/>
    <property type="molecule type" value="Genomic_DNA"/>
</dbReference>
<reference evidence="4 5" key="1">
    <citation type="submission" date="2014-04" db="EMBL/GenBank/DDBJ databases">
        <title>A new species of microsporidia sheds light on the evolution of extreme parasitism.</title>
        <authorList>
            <person name="Haag K.L."/>
            <person name="James T.Y."/>
            <person name="Larsson R."/>
            <person name="Schaer T.M."/>
            <person name="Refardt D."/>
            <person name="Pombert J.-F."/>
            <person name="Ebert D."/>
        </authorList>
    </citation>
    <scope>NUCLEOTIDE SEQUENCE [LARGE SCALE GENOMIC DNA]</scope>
    <source>
        <strain evidence="4 5">UGP3</strain>
        <tissue evidence="4">Spores</tissue>
    </source>
</reference>
<evidence type="ECO:0000256" key="3">
    <source>
        <dbReference type="PROSITE-ProRule" id="PRU00221"/>
    </source>
</evidence>
<sequence length="196" mass="21353">MSGNLVLIESSSAIVVETHKKAISRIRFSPCSSMIATCSSDRTIKIYHIDEEWRCIATLMGHLLGISDISWSSDSSLLASASDDTTVRIWQINSASDKADSLVLKGHSAIVLGLHLDLLMRAFAFGMPGMVVFFSDVLGECIRMISAHSDPVTSLCFAPDGTQILASCSYDGLARLWDCSTGDCLRTFIDDRNPAW</sequence>
<evidence type="ECO:0000313" key="4">
    <source>
        <dbReference type="EMBL" id="KGG52407.1"/>
    </source>
</evidence>
<dbReference type="AlphaFoldDB" id="A0A098VTY0"/>
<dbReference type="OrthoDB" id="674604at2759"/>
<evidence type="ECO:0000256" key="1">
    <source>
        <dbReference type="ARBA" id="ARBA00022574"/>
    </source>
</evidence>
<dbReference type="InterPro" id="IPR020472">
    <property type="entry name" value="WD40_PAC1"/>
</dbReference>
<name>A0A098VTY0_9MICR</name>
<organism evidence="4 5">
    <name type="scientific">Mitosporidium daphniae</name>
    <dbReference type="NCBI Taxonomy" id="1485682"/>
    <lineage>
        <taxon>Eukaryota</taxon>
        <taxon>Fungi</taxon>
        <taxon>Fungi incertae sedis</taxon>
        <taxon>Microsporidia</taxon>
        <taxon>Mitosporidium</taxon>
    </lineage>
</organism>
<keyword evidence="5" id="KW-1185">Reference proteome</keyword>